<evidence type="ECO:0000313" key="3">
    <source>
        <dbReference type="Proteomes" id="UP000188354"/>
    </source>
</evidence>
<evidence type="ECO:0000256" key="1">
    <source>
        <dbReference type="SAM" id="MobiDB-lite"/>
    </source>
</evidence>
<feature type="compositionally biased region" description="Basic and acidic residues" evidence="1">
    <location>
        <begin position="8"/>
        <end position="18"/>
    </location>
</feature>
<dbReference type="EMBL" id="CM007377">
    <property type="protein sequence ID" value="OIV94144.1"/>
    <property type="molecule type" value="Genomic_DNA"/>
</dbReference>
<dbReference type="AlphaFoldDB" id="A0A1J7GVN0"/>
<evidence type="ECO:0000313" key="2">
    <source>
        <dbReference type="EMBL" id="OIV94144.1"/>
    </source>
</evidence>
<sequence length="63" mass="6981">MAATTSLYREEPNPSLERRRMKKMTSSPCNTEIGDGEDQCKSEPCAMPTIEVIGVSFSELSHC</sequence>
<keyword evidence="3" id="KW-1185">Reference proteome</keyword>
<gene>
    <name evidence="2" type="ORF">TanjilG_31569</name>
</gene>
<dbReference type="Proteomes" id="UP000188354">
    <property type="component" value="Chromosome LG17"/>
</dbReference>
<accession>A0A1J7GVN0</accession>
<organism evidence="2 3">
    <name type="scientific">Lupinus angustifolius</name>
    <name type="common">Narrow-leaved blue lupine</name>
    <dbReference type="NCBI Taxonomy" id="3871"/>
    <lineage>
        <taxon>Eukaryota</taxon>
        <taxon>Viridiplantae</taxon>
        <taxon>Streptophyta</taxon>
        <taxon>Embryophyta</taxon>
        <taxon>Tracheophyta</taxon>
        <taxon>Spermatophyta</taxon>
        <taxon>Magnoliopsida</taxon>
        <taxon>eudicotyledons</taxon>
        <taxon>Gunneridae</taxon>
        <taxon>Pentapetalae</taxon>
        <taxon>rosids</taxon>
        <taxon>fabids</taxon>
        <taxon>Fabales</taxon>
        <taxon>Fabaceae</taxon>
        <taxon>Papilionoideae</taxon>
        <taxon>50 kb inversion clade</taxon>
        <taxon>genistoids sensu lato</taxon>
        <taxon>core genistoids</taxon>
        <taxon>Genisteae</taxon>
        <taxon>Lupinus</taxon>
    </lineage>
</organism>
<proteinExistence type="predicted"/>
<name>A0A1J7GVN0_LUPAN</name>
<dbReference type="Gramene" id="OIV94144">
    <property type="protein sequence ID" value="OIV94144"/>
    <property type="gene ID" value="TanjilG_31569"/>
</dbReference>
<reference evidence="2 3" key="1">
    <citation type="journal article" date="2017" name="Plant Biotechnol. J.">
        <title>A comprehensive draft genome sequence for lupin (Lupinus angustifolius), an emerging health food: insights into plant-microbe interactions and legume evolution.</title>
        <authorList>
            <person name="Hane J.K."/>
            <person name="Ming Y."/>
            <person name="Kamphuis L.G."/>
            <person name="Nelson M.N."/>
            <person name="Garg G."/>
            <person name="Atkins C.A."/>
            <person name="Bayer P.E."/>
            <person name="Bravo A."/>
            <person name="Bringans S."/>
            <person name="Cannon S."/>
            <person name="Edwards D."/>
            <person name="Foley R."/>
            <person name="Gao L.L."/>
            <person name="Harrison M.J."/>
            <person name="Huang W."/>
            <person name="Hurgobin B."/>
            <person name="Li S."/>
            <person name="Liu C.W."/>
            <person name="McGrath A."/>
            <person name="Morahan G."/>
            <person name="Murray J."/>
            <person name="Weller J."/>
            <person name="Jian J."/>
            <person name="Singh K.B."/>
        </authorList>
    </citation>
    <scope>NUCLEOTIDE SEQUENCE [LARGE SCALE GENOMIC DNA]</scope>
    <source>
        <strain evidence="3">cv. Tanjil</strain>
        <tissue evidence="2">Whole plant</tissue>
    </source>
</reference>
<feature type="region of interest" description="Disordered" evidence="1">
    <location>
        <begin position="1"/>
        <end position="40"/>
    </location>
</feature>
<protein>
    <submittedName>
        <fullName evidence="2">Uncharacterized protein</fullName>
    </submittedName>
</protein>